<gene>
    <name evidence="1" type="ORF">BWGOE11_25570</name>
</gene>
<dbReference type="AlphaFoldDB" id="A0A1E8BNI0"/>
<sequence length="47" mass="5613">MNLSVLFTTDNEGLYKPNMNMVYNYFKVYAIVQFYLFSVRVDNSTDF</sequence>
<reference evidence="1 2" key="1">
    <citation type="submission" date="2016-05" db="EMBL/GenBank/DDBJ databases">
        <title>Bacillus thuringiensis and Bacillus weihenstephanensis as novel biocontrol agents of wilt causing Verticillium species.</title>
        <authorList>
            <person name="Hollensteiner J."/>
            <person name="Wemheuer F."/>
            <person name="Harting R."/>
            <person name="Kolarzyk A."/>
            <person name="Diaz-Valerio S."/>
            <person name="Poehlein A."/>
            <person name="Brzuszkiewicz E."/>
            <person name="Nesemann K."/>
            <person name="Braus-Stromeyer S."/>
            <person name="Braus G."/>
            <person name="Daniel R."/>
            <person name="Liesegang H."/>
        </authorList>
    </citation>
    <scope>NUCLEOTIDE SEQUENCE [LARGE SCALE GENOMIC DNA]</scope>
    <source>
        <strain evidence="1 2">GOE11</strain>
    </source>
</reference>
<proteinExistence type="predicted"/>
<evidence type="ECO:0000313" key="2">
    <source>
        <dbReference type="Proteomes" id="UP000175835"/>
    </source>
</evidence>
<comment type="caution">
    <text evidence="1">The sequence shown here is derived from an EMBL/GenBank/DDBJ whole genome shotgun (WGS) entry which is preliminary data.</text>
</comment>
<dbReference type="EMBL" id="LXLX01000029">
    <property type="protein sequence ID" value="OFD94884.1"/>
    <property type="molecule type" value="Genomic_DNA"/>
</dbReference>
<accession>A0A1E8BNI0</accession>
<dbReference type="Proteomes" id="UP000175835">
    <property type="component" value="Unassembled WGS sequence"/>
</dbReference>
<evidence type="ECO:0000313" key="1">
    <source>
        <dbReference type="EMBL" id="OFD94884.1"/>
    </source>
</evidence>
<organism evidence="1 2">
    <name type="scientific">Bacillus mycoides</name>
    <dbReference type="NCBI Taxonomy" id="1405"/>
    <lineage>
        <taxon>Bacteria</taxon>
        <taxon>Bacillati</taxon>
        <taxon>Bacillota</taxon>
        <taxon>Bacilli</taxon>
        <taxon>Bacillales</taxon>
        <taxon>Bacillaceae</taxon>
        <taxon>Bacillus</taxon>
        <taxon>Bacillus cereus group</taxon>
    </lineage>
</organism>
<name>A0A1E8BNI0_BACMY</name>
<protein>
    <submittedName>
        <fullName evidence="1">Uncharacterized protein</fullName>
    </submittedName>
</protein>